<dbReference type="InterPro" id="IPR005467">
    <property type="entry name" value="His_kinase_dom"/>
</dbReference>
<evidence type="ECO:0000256" key="7">
    <source>
        <dbReference type="ARBA" id="ARBA00023012"/>
    </source>
</evidence>
<dbReference type="SMART" id="SM00387">
    <property type="entry name" value="HATPase_c"/>
    <property type="match status" value="1"/>
</dbReference>
<evidence type="ECO:0000256" key="6">
    <source>
        <dbReference type="ARBA" id="ARBA00022777"/>
    </source>
</evidence>
<keyword evidence="5" id="KW-0808">Transferase</keyword>
<feature type="transmembrane region" description="Helical" evidence="8">
    <location>
        <begin position="256"/>
        <end position="279"/>
    </location>
</feature>
<dbReference type="Gene3D" id="6.10.340.10">
    <property type="match status" value="1"/>
</dbReference>
<dbReference type="EMBL" id="JAJEPR010000007">
    <property type="protein sequence ID" value="MCC2189444.1"/>
    <property type="molecule type" value="Genomic_DNA"/>
</dbReference>
<dbReference type="PROSITE" id="PS50885">
    <property type="entry name" value="HAMP"/>
    <property type="match status" value="1"/>
</dbReference>
<dbReference type="Pfam" id="PF06580">
    <property type="entry name" value="His_kinase"/>
    <property type="match status" value="1"/>
</dbReference>
<dbReference type="Gene3D" id="3.30.565.10">
    <property type="entry name" value="Histidine kinase-like ATPase, C-terminal domain"/>
    <property type="match status" value="1"/>
</dbReference>
<keyword evidence="6 11" id="KW-0418">Kinase</keyword>
<dbReference type="SUPFAM" id="SSF55874">
    <property type="entry name" value="ATPase domain of HSP90 chaperone/DNA topoisomerase II/histidine kinase"/>
    <property type="match status" value="1"/>
</dbReference>
<dbReference type="SMART" id="SM00304">
    <property type="entry name" value="HAMP"/>
    <property type="match status" value="1"/>
</dbReference>
<evidence type="ECO:0000259" key="9">
    <source>
        <dbReference type="PROSITE" id="PS50109"/>
    </source>
</evidence>
<evidence type="ECO:0000256" key="3">
    <source>
        <dbReference type="ARBA" id="ARBA00012438"/>
    </source>
</evidence>
<dbReference type="Proteomes" id="UP001197875">
    <property type="component" value="Unassembled WGS sequence"/>
</dbReference>
<reference evidence="11 12" key="1">
    <citation type="submission" date="2021-10" db="EMBL/GenBank/DDBJ databases">
        <title>Anaerobic single-cell dispensing facilitates the cultivation of human gut bacteria.</title>
        <authorList>
            <person name="Afrizal A."/>
        </authorList>
    </citation>
    <scope>NUCLEOTIDE SEQUENCE [LARGE SCALE GENOMIC DNA]</scope>
    <source>
        <strain evidence="11 12">CLA-AA-H277</strain>
    </source>
</reference>
<keyword evidence="8" id="KW-0472">Membrane</keyword>
<comment type="subcellular location">
    <subcellularLocation>
        <location evidence="2">Membrane</location>
    </subcellularLocation>
</comment>
<evidence type="ECO:0000313" key="11">
    <source>
        <dbReference type="EMBL" id="MCC2189444.1"/>
    </source>
</evidence>
<keyword evidence="4" id="KW-0597">Phosphoprotein</keyword>
<dbReference type="AlphaFoldDB" id="A0AAE3DSB4"/>
<feature type="domain" description="Histidine kinase" evidence="9">
    <location>
        <begin position="444"/>
        <end position="549"/>
    </location>
</feature>
<gene>
    <name evidence="11" type="ORF">LKD71_06420</name>
</gene>
<dbReference type="InterPro" id="IPR036890">
    <property type="entry name" value="HATPase_C_sf"/>
</dbReference>
<evidence type="ECO:0000313" key="12">
    <source>
        <dbReference type="Proteomes" id="UP001197875"/>
    </source>
</evidence>
<feature type="transmembrane region" description="Helical" evidence="8">
    <location>
        <begin position="12"/>
        <end position="35"/>
    </location>
</feature>
<comment type="catalytic activity">
    <reaction evidence="1">
        <text>ATP + protein L-histidine = ADP + protein N-phospho-L-histidine.</text>
        <dbReference type="EC" id="2.7.13.3"/>
    </reaction>
</comment>
<dbReference type="PANTHER" id="PTHR34220">
    <property type="entry name" value="SENSOR HISTIDINE KINASE YPDA"/>
    <property type="match status" value="1"/>
</dbReference>
<evidence type="ECO:0000256" key="8">
    <source>
        <dbReference type="SAM" id="Phobius"/>
    </source>
</evidence>
<proteinExistence type="predicted"/>
<protein>
    <recommendedName>
        <fullName evidence="3">histidine kinase</fullName>
        <ecNumber evidence="3">2.7.13.3</ecNumber>
    </recommendedName>
</protein>
<organism evidence="11 12">
    <name type="scientific">Fusicatenibacter faecihominis</name>
    <dbReference type="NCBI Taxonomy" id="2881276"/>
    <lineage>
        <taxon>Bacteria</taxon>
        <taxon>Bacillati</taxon>
        <taxon>Bacillota</taxon>
        <taxon>Clostridia</taxon>
        <taxon>Lachnospirales</taxon>
        <taxon>Lachnospiraceae</taxon>
        <taxon>Fusicatenibacter</taxon>
    </lineage>
</organism>
<dbReference type="RefSeq" id="WP_227614789.1">
    <property type="nucleotide sequence ID" value="NZ_JAJEPR010000007.1"/>
</dbReference>
<dbReference type="InterPro" id="IPR050640">
    <property type="entry name" value="Bact_2-comp_sensor_kinase"/>
</dbReference>
<evidence type="ECO:0000256" key="5">
    <source>
        <dbReference type="ARBA" id="ARBA00022679"/>
    </source>
</evidence>
<dbReference type="PROSITE" id="PS50109">
    <property type="entry name" value="HIS_KIN"/>
    <property type="match status" value="1"/>
</dbReference>
<dbReference type="EC" id="2.7.13.3" evidence="3"/>
<dbReference type="CDD" id="cd06225">
    <property type="entry name" value="HAMP"/>
    <property type="match status" value="1"/>
</dbReference>
<dbReference type="InterPro" id="IPR010559">
    <property type="entry name" value="Sig_transdc_His_kin_internal"/>
</dbReference>
<evidence type="ECO:0000256" key="1">
    <source>
        <dbReference type="ARBA" id="ARBA00000085"/>
    </source>
</evidence>
<feature type="domain" description="HAMP" evidence="10">
    <location>
        <begin position="281"/>
        <end position="334"/>
    </location>
</feature>
<dbReference type="Pfam" id="PF02518">
    <property type="entry name" value="HATPase_c"/>
    <property type="match status" value="1"/>
</dbReference>
<name>A0AAE3DSB4_9FIRM</name>
<evidence type="ECO:0000259" key="10">
    <source>
        <dbReference type="PROSITE" id="PS50885"/>
    </source>
</evidence>
<keyword evidence="7" id="KW-0902">Two-component regulatory system</keyword>
<dbReference type="PANTHER" id="PTHR34220:SF7">
    <property type="entry name" value="SENSOR HISTIDINE KINASE YPDA"/>
    <property type="match status" value="1"/>
</dbReference>
<accession>A0AAE3DSB4</accession>
<dbReference type="InterPro" id="IPR003660">
    <property type="entry name" value="HAMP_dom"/>
</dbReference>
<dbReference type="InterPro" id="IPR003594">
    <property type="entry name" value="HATPase_dom"/>
</dbReference>
<keyword evidence="12" id="KW-1185">Reference proteome</keyword>
<keyword evidence="8" id="KW-0812">Transmembrane</keyword>
<sequence length="557" mass="64433">MRKKFRFSKNSITWKIVMLLILFIAPFNLAALYTASTSIGNACRQTEMTMESLVRLTAQQLENRIEAANNFLSSVLKERDDFKIFSEREIRDGTYYRAETSLVSYLNSNAKNGVTTDGYFWYRPEEGTSFAGLTDLFGVNSMKAVQVKTELIDWLKEERGKGYARWGLIELGGMKWLIRVCVTGDIYYGGLFSLDASKEELLKSAAFSDMEVHFLEGTGSAETGRKKLSVSCVPEKANLLIQLVVPKSEAYFRLPWIQLLCIVLMILYVLLIPVLILNLDRLVVQPLKAIRDAMILLKGGDQDYRIPYRKASEEFLVIDETFNDMADRLKTLKIENYEKELARQRMELRNLQLQIRPHFLMNMFNLLYSFAQIENYQSIQKLALYLSDYFRHIFQNGKDLQPFEREFMLIQKYLEISELRYPDWFEVVYDVDPEALEVEVPPLLIHNFVENIFKHVMNYEQKLHIRLEAYVDGEEAVFTVSDDGPGMAPEMVENINNGVFPHEKEGRIHVGIANSYRRIHYFYGDRGKLSVESMPGEGTCFQIIIPREADDELTDCG</sequence>
<comment type="caution">
    <text evidence="11">The sequence shown here is derived from an EMBL/GenBank/DDBJ whole genome shotgun (WGS) entry which is preliminary data.</text>
</comment>
<dbReference type="GO" id="GO:0000155">
    <property type="term" value="F:phosphorelay sensor kinase activity"/>
    <property type="evidence" value="ECO:0007669"/>
    <property type="project" value="InterPro"/>
</dbReference>
<evidence type="ECO:0000256" key="4">
    <source>
        <dbReference type="ARBA" id="ARBA00022553"/>
    </source>
</evidence>
<dbReference type="GO" id="GO:0016020">
    <property type="term" value="C:membrane"/>
    <property type="evidence" value="ECO:0007669"/>
    <property type="project" value="UniProtKB-SubCell"/>
</dbReference>
<dbReference type="SUPFAM" id="SSF158472">
    <property type="entry name" value="HAMP domain-like"/>
    <property type="match status" value="1"/>
</dbReference>
<keyword evidence="8" id="KW-1133">Transmembrane helix</keyword>
<evidence type="ECO:0000256" key="2">
    <source>
        <dbReference type="ARBA" id="ARBA00004370"/>
    </source>
</evidence>